<feature type="region of interest" description="Disordered" evidence="1">
    <location>
        <begin position="67"/>
        <end position="111"/>
    </location>
</feature>
<feature type="compositionally biased region" description="Basic and acidic residues" evidence="1">
    <location>
        <begin position="85"/>
        <end position="111"/>
    </location>
</feature>
<accession>A0A8S4SBD1</accession>
<dbReference type="AlphaFoldDB" id="A0A8S4SBD1"/>
<name>A0A8S4SBD1_9NEOP</name>
<evidence type="ECO:0000256" key="1">
    <source>
        <dbReference type="SAM" id="MobiDB-lite"/>
    </source>
</evidence>
<gene>
    <name evidence="2" type="primary">jg22465</name>
    <name evidence="2" type="ORF">PAEG_LOCUS24541</name>
</gene>
<protein>
    <submittedName>
        <fullName evidence="2">Jg22465 protein</fullName>
    </submittedName>
</protein>
<dbReference type="Proteomes" id="UP000838756">
    <property type="component" value="Unassembled WGS sequence"/>
</dbReference>
<dbReference type="EMBL" id="CAKXAJ010026246">
    <property type="protein sequence ID" value="CAH2264201.1"/>
    <property type="molecule type" value="Genomic_DNA"/>
</dbReference>
<feature type="compositionally biased region" description="Basic residues" evidence="1">
    <location>
        <begin position="73"/>
        <end position="84"/>
    </location>
</feature>
<proteinExistence type="predicted"/>
<feature type="region of interest" description="Disordered" evidence="1">
    <location>
        <begin position="1"/>
        <end position="26"/>
    </location>
</feature>
<feature type="compositionally biased region" description="Basic and acidic residues" evidence="1">
    <location>
        <begin position="1"/>
        <end position="17"/>
    </location>
</feature>
<evidence type="ECO:0000313" key="3">
    <source>
        <dbReference type="Proteomes" id="UP000838756"/>
    </source>
</evidence>
<keyword evidence="3" id="KW-1185">Reference proteome</keyword>
<sequence>MNGPSLEEKETKNRRSSSDINEEISRQFGQGKELMVGRISMNEYKILYAGVEKNLREALKWKWHTGFGISNRPKPRKLRQKRISRSGDSEDVDHRTTMENKKDSSLVRFSRDKDDMEGRNIKDVYKTVVKSVVKYVLREAAKSGVELQMSSH</sequence>
<comment type="caution">
    <text evidence="2">The sequence shown here is derived from an EMBL/GenBank/DDBJ whole genome shotgun (WGS) entry which is preliminary data.</text>
</comment>
<evidence type="ECO:0000313" key="2">
    <source>
        <dbReference type="EMBL" id="CAH2264201.1"/>
    </source>
</evidence>
<reference evidence="2" key="1">
    <citation type="submission" date="2022-03" db="EMBL/GenBank/DDBJ databases">
        <authorList>
            <person name="Lindestad O."/>
        </authorList>
    </citation>
    <scope>NUCLEOTIDE SEQUENCE</scope>
</reference>
<organism evidence="2 3">
    <name type="scientific">Pararge aegeria aegeria</name>
    <dbReference type="NCBI Taxonomy" id="348720"/>
    <lineage>
        <taxon>Eukaryota</taxon>
        <taxon>Metazoa</taxon>
        <taxon>Ecdysozoa</taxon>
        <taxon>Arthropoda</taxon>
        <taxon>Hexapoda</taxon>
        <taxon>Insecta</taxon>
        <taxon>Pterygota</taxon>
        <taxon>Neoptera</taxon>
        <taxon>Endopterygota</taxon>
        <taxon>Lepidoptera</taxon>
        <taxon>Glossata</taxon>
        <taxon>Ditrysia</taxon>
        <taxon>Papilionoidea</taxon>
        <taxon>Nymphalidae</taxon>
        <taxon>Satyrinae</taxon>
        <taxon>Satyrini</taxon>
        <taxon>Parargina</taxon>
        <taxon>Pararge</taxon>
    </lineage>
</organism>